<sequence length="141" mass="14906">MPHERCCPPQGQPTRAASPAPSPALALCPESAAEFGRRGSLAWCFGGALRGTARGAAFVSWAQASFGQVQCLDTMDLLVSGGFLGLQQLIWPLPVQEPLVLGGWSLGARPARHLAEVFERVGGAVRILFTLDERVPQSAAL</sequence>
<evidence type="ECO:0000313" key="3">
    <source>
        <dbReference type="Proteomes" id="UP001642484"/>
    </source>
</evidence>
<dbReference type="SUPFAM" id="SSF53474">
    <property type="entry name" value="alpha/beta-Hydrolases"/>
    <property type="match status" value="1"/>
</dbReference>
<dbReference type="Gene3D" id="3.40.50.1820">
    <property type="entry name" value="alpha/beta hydrolase"/>
    <property type="match status" value="1"/>
</dbReference>
<reference evidence="2 3" key="1">
    <citation type="submission" date="2024-02" db="EMBL/GenBank/DDBJ databases">
        <authorList>
            <person name="Chen Y."/>
            <person name="Shah S."/>
            <person name="Dougan E. K."/>
            <person name="Thang M."/>
            <person name="Chan C."/>
        </authorList>
    </citation>
    <scope>NUCLEOTIDE SEQUENCE [LARGE SCALE GENOMIC DNA]</scope>
</reference>
<proteinExistence type="predicted"/>
<organism evidence="2 3">
    <name type="scientific">Durusdinium trenchii</name>
    <dbReference type="NCBI Taxonomy" id="1381693"/>
    <lineage>
        <taxon>Eukaryota</taxon>
        <taxon>Sar</taxon>
        <taxon>Alveolata</taxon>
        <taxon>Dinophyceae</taxon>
        <taxon>Suessiales</taxon>
        <taxon>Symbiodiniaceae</taxon>
        <taxon>Durusdinium</taxon>
    </lineage>
</organism>
<gene>
    <name evidence="2" type="ORF">CCMP2556_LOCUS1989</name>
</gene>
<evidence type="ECO:0000256" key="1">
    <source>
        <dbReference type="SAM" id="MobiDB-lite"/>
    </source>
</evidence>
<accession>A0ABP0HM77</accession>
<protein>
    <submittedName>
        <fullName evidence="2">Uncharacterized protein</fullName>
    </submittedName>
</protein>
<comment type="caution">
    <text evidence="2">The sequence shown here is derived from an EMBL/GenBank/DDBJ whole genome shotgun (WGS) entry which is preliminary data.</text>
</comment>
<keyword evidence="3" id="KW-1185">Reference proteome</keyword>
<name>A0ABP0HM77_9DINO</name>
<dbReference type="Proteomes" id="UP001642484">
    <property type="component" value="Unassembled WGS sequence"/>
</dbReference>
<dbReference type="InterPro" id="IPR029058">
    <property type="entry name" value="AB_hydrolase_fold"/>
</dbReference>
<dbReference type="EMBL" id="CAXAMN010000714">
    <property type="protein sequence ID" value="CAK8990259.1"/>
    <property type="molecule type" value="Genomic_DNA"/>
</dbReference>
<feature type="region of interest" description="Disordered" evidence="1">
    <location>
        <begin position="1"/>
        <end position="20"/>
    </location>
</feature>
<evidence type="ECO:0000313" key="2">
    <source>
        <dbReference type="EMBL" id="CAK8990259.1"/>
    </source>
</evidence>